<evidence type="ECO:0000256" key="8">
    <source>
        <dbReference type="ARBA" id="ARBA00047599"/>
    </source>
</evidence>
<dbReference type="PANTHER" id="PTHR43706">
    <property type="entry name" value="NADH DEHYDROGENASE"/>
    <property type="match status" value="1"/>
</dbReference>
<dbReference type="OrthoDB" id="3244603at2759"/>
<comment type="catalytic activity">
    <reaction evidence="9">
        <text>a ubiquinone + NADH + H(+) = a ubiquinol + NAD(+)</text>
        <dbReference type="Rhea" id="RHEA:23152"/>
        <dbReference type="Rhea" id="RHEA-COMP:9565"/>
        <dbReference type="Rhea" id="RHEA-COMP:9566"/>
        <dbReference type="ChEBI" id="CHEBI:15378"/>
        <dbReference type="ChEBI" id="CHEBI:16389"/>
        <dbReference type="ChEBI" id="CHEBI:17976"/>
        <dbReference type="ChEBI" id="CHEBI:57540"/>
        <dbReference type="ChEBI" id="CHEBI:57945"/>
    </reaction>
</comment>
<evidence type="ECO:0000256" key="10">
    <source>
        <dbReference type="SAM" id="MobiDB-lite"/>
    </source>
</evidence>
<evidence type="ECO:0000256" key="4">
    <source>
        <dbReference type="ARBA" id="ARBA00022827"/>
    </source>
</evidence>
<dbReference type="SUPFAM" id="SSF51905">
    <property type="entry name" value="FAD/NAD(P)-binding domain"/>
    <property type="match status" value="2"/>
</dbReference>
<evidence type="ECO:0000313" key="13">
    <source>
        <dbReference type="EMBL" id="KAJ1911237.1"/>
    </source>
</evidence>
<dbReference type="AlphaFoldDB" id="A0A9W8DNV6"/>
<dbReference type="GO" id="GO:0005739">
    <property type="term" value="C:mitochondrion"/>
    <property type="evidence" value="ECO:0007669"/>
    <property type="project" value="UniProtKB-ARBA"/>
</dbReference>
<dbReference type="Pfam" id="PF22366">
    <property type="entry name" value="NDH2_C"/>
    <property type="match status" value="1"/>
</dbReference>
<proteinExistence type="inferred from homology"/>
<comment type="caution">
    <text evidence="13">The sequence shown here is derived from an EMBL/GenBank/DDBJ whole genome shotgun (WGS) entry which is preliminary data.</text>
</comment>
<evidence type="ECO:0000256" key="5">
    <source>
        <dbReference type="ARBA" id="ARBA00022946"/>
    </source>
</evidence>
<feature type="domain" description="FAD/NAD(P)-binding" evidence="11">
    <location>
        <begin position="118"/>
        <end position="448"/>
    </location>
</feature>
<accession>A0A9W8DNV6</accession>
<evidence type="ECO:0000256" key="9">
    <source>
        <dbReference type="ARBA" id="ARBA00049010"/>
    </source>
</evidence>
<sequence>MSVSSRLGLAARLRAPAVLRHRHAAGALRFQSGSAPPPAATKANVATATSTITPPPPSGANGASQGSSNGDSGRHSRWRYVKYALYAFVSGGMTYSATKVYMARHPPVQAPPDTTKKTLVILGTGWGAISMLKGIDSSLYNIVVVSPRNYFLFTPLLPSCTVGTIEHRSIMEPIHYITRHKQRAIHFYEAHCTDIDPATKTITVEDQSDIKGDVSKATLKYDYLVVAVGTENNTFGIPGVTEHACFLKEIWDARKIRTKLMDCIETATFPGQTPEEVERLLHMVVVGGGPTGVEYAGELHDFLVEDLVDWYPDIADKVRLTLVEAHPTVLPMFSRQLIDYTESTFKSNKINVQTGSVVKEVHDKHLVVETHDKQRIQIPYGLLVWATGNTQRPLVRDLMAKLSVAQTSKRGLLVDDYLRVKGAEGIWAIGDATFTKYAPLAQVASQQGIYLAKAFNRLAKLEEENAAAGRSTVDIATSTDPTDEDTRAKIRPFNYTSQGSLAYIGADRAIADMPIFGKNVSSSGFATYLFWKSAYINLLFNTRNQSMVAADWVKKTLFGRDISRE</sequence>
<dbReference type="PRINTS" id="PR00368">
    <property type="entry name" value="FADPNR"/>
</dbReference>
<dbReference type="Gene3D" id="3.50.50.100">
    <property type="match status" value="1"/>
</dbReference>
<name>A0A9W8DNV6_9FUNG</name>
<dbReference type="InterPro" id="IPR023753">
    <property type="entry name" value="FAD/NAD-binding_dom"/>
</dbReference>
<keyword evidence="14" id="KW-1185">Reference proteome</keyword>
<dbReference type="PANTHER" id="PTHR43706:SF47">
    <property type="entry name" value="EXTERNAL NADH-UBIQUINONE OXIDOREDUCTASE 1, MITOCHONDRIAL-RELATED"/>
    <property type="match status" value="1"/>
</dbReference>
<keyword evidence="3" id="KW-0285">Flavoprotein</keyword>
<dbReference type="GO" id="GO:0050136">
    <property type="term" value="F:NADH dehydrogenase (quinone) (non-electrogenic) activity"/>
    <property type="evidence" value="ECO:0007669"/>
    <property type="project" value="UniProtKB-EC"/>
</dbReference>
<evidence type="ECO:0000256" key="2">
    <source>
        <dbReference type="ARBA" id="ARBA00012637"/>
    </source>
</evidence>
<evidence type="ECO:0000259" key="12">
    <source>
        <dbReference type="Pfam" id="PF22366"/>
    </source>
</evidence>
<evidence type="ECO:0000256" key="3">
    <source>
        <dbReference type="ARBA" id="ARBA00022630"/>
    </source>
</evidence>
<evidence type="ECO:0000256" key="7">
    <source>
        <dbReference type="ARBA" id="ARBA00023027"/>
    </source>
</evidence>
<dbReference type="EC" id="1.6.5.9" evidence="2"/>
<feature type="domain" description="External alternative NADH-ubiquinone oxidoreductase-like C-terminal" evidence="12">
    <location>
        <begin position="498"/>
        <end position="561"/>
    </location>
</feature>
<keyword evidence="5" id="KW-0809">Transit peptide</keyword>
<dbReference type="InterPro" id="IPR045024">
    <property type="entry name" value="NDH-2"/>
</dbReference>
<dbReference type="InterPro" id="IPR054585">
    <property type="entry name" value="NDH2-like_C"/>
</dbReference>
<comment type="catalytic activity">
    <reaction evidence="8">
        <text>a quinone + NADH + H(+) = a quinol + NAD(+)</text>
        <dbReference type="Rhea" id="RHEA:46160"/>
        <dbReference type="ChEBI" id="CHEBI:15378"/>
        <dbReference type="ChEBI" id="CHEBI:24646"/>
        <dbReference type="ChEBI" id="CHEBI:57540"/>
        <dbReference type="ChEBI" id="CHEBI:57945"/>
        <dbReference type="ChEBI" id="CHEBI:132124"/>
        <dbReference type="EC" id="1.6.5.9"/>
    </reaction>
</comment>
<keyword evidence="7" id="KW-0520">NAD</keyword>
<dbReference type="Proteomes" id="UP001150569">
    <property type="component" value="Unassembled WGS sequence"/>
</dbReference>
<evidence type="ECO:0000256" key="1">
    <source>
        <dbReference type="ARBA" id="ARBA00005272"/>
    </source>
</evidence>
<dbReference type="EMBL" id="JANBPT010000953">
    <property type="protein sequence ID" value="KAJ1911237.1"/>
    <property type="molecule type" value="Genomic_DNA"/>
</dbReference>
<keyword evidence="4" id="KW-0274">FAD</keyword>
<evidence type="ECO:0000259" key="11">
    <source>
        <dbReference type="Pfam" id="PF07992"/>
    </source>
</evidence>
<feature type="compositionally biased region" description="Low complexity" evidence="10">
    <location>
        <begin position="59"/>
        <end position="71"/>
    </location>
</feature>
<reference evidence="13" key="1">
    <citation type="submission" date="2022-07" db="EMBL/GenBank/DDBJ databases">
        <title>Phylogenomic reconstructions and comparative analyses of Kickxellomycotina fungi.</title>
        <authorList>
            <person name="Reynolds N.K."/>
            <person name="Stajich J.E."/>
            <person name="Barry K."/>
            <person name="Grigoriev I.V."/>
            <person name="Crous P."/>
            <person name="Smith M.E."/>
        </authorList>
    </citation>
    <scope>NUCLEOTIDE SEQUENCE</scope>
    <source>
        <strain evidence="13">RSA 861</strain>
    </source>
</reference>
<organism evidence="13 14">
    <name type="scientific">Tieghemiomyces parasiticus</name>
    <dbReference type="NCBI Taxonomy" id="78921"/>
    <lineage>
        <taxon>Eukaryota</taxon>
        <taxon>Fungi</taxon>
        <taxon>Fungi incertae sedis</taxon>
        <taxon>Zoopagomycota</taxon>
        <taxon>Kickxellomycotina</taxon>
        <taxon>Dimargaritomycetes</taxon>
        <taxon>Dimargaritales</taxon>
        <taxon>Dimargaritaceae</taxon>
        <taxon>Tieghemiomyces</taxon>
    </lineage>
</organism>
<comment type="similarity">
    <text evidence="1">Belongs to the NADH dehydrogenase family.</text>
</comment>
<evidence type="ECO:0000313" key="14">
    <source>
        <dbReference type="Proteomes" id="UP001150569"/>
    </source>
</evidence>
<dbReference type="InterPro" id="IPR036188">
    <property type="entry name" value="FAD/NAD-bd_sf"/>
</dbReference>
<keyword evidence="6 13" id="KW-0560">Oxidoreductase</keyword>
<protein>
    <recommendedName>
        <fullName evidence="2">NADH:ubiquinone reductase (non-electrogenic)</fullName>
        <ecNumber evidence="2">1.6.5.9</ecNumber>
    </recommendedName>
</protein>
<gene>
    <name evidence="13" type="primary">NDE1_2</name>
    <name evidence="13" type="ORF">IWQ60_010235</name>
</gene>
<evidence type="ECO:0000256" key="6">
    <source>
        <dbReference type="ARBA" id="ARBA00023002"/>
    </source>
</evidence>
<feature type="region of interest" description="Disordered" evidence="10">
    <location>
        <begin position="29"/>
        <end position="74"/>
    </location>
</feature>
<dbReference type="Pfam" id="PF07992">
    <property type="entry name" value="Pyr_redox_2"/>
    <property type="match status" value="1"/>
</dbReference>